<dbReference type="EMBL" id="CP065053">
    <property type="protein sequence ID" value="QPI47941.1"/>
    <property type="molecule type" value="Genomic_DNA"/>
</dbReference>
<keyword evidence="2" id="KW-1185">Reference proteome</keyword>
<protein>
    <submittedName>
        <fullName evidence="1">Uncharacterized protein</fullName>
    </submittedName>
</protein>
<proteinExistence type="predicted"/>
<gene>
    <name evidence="1" type="ORF">IV454_20505</name>
</gene>
<accession>A0AA49A6A7</accession>
<evidence type="ECO:0000313" key="2">
    <source>
        <dbReference type="Proteomes" id="UP000662888"/>
    </source>
</evidence>
<dbReference type="RefSeq" id="WP_206087593.1">
    <property type="nucleotide sequence ID" value="NZ_CP065053.1"/>
</dbReference>
<reference evidence="1 2" key="1">
    <citation type="submission" date="2020-11" db="EMBL/GenBank/DDBJ databases">
        <authorList>
            <person name="Sun Q."/>
        </authorList>
    </citation>
    <scope>NUCLEOTIDE SEQUENCE [LARGE SCALE GENOMIC DNA]</scope>
    <source>
        <strain evidence="1 2">P8398</strain>
    </source>
</reference>
<name>A0AA49A6A7_9BURK</name>
<evidence type="ECO:0000313" key="1">
    <source>
        <dbReference type="EMBL" id="QPI47941.1"/>
    </source>
</evidence>
<sequence>MKQFFRRLYSDYLMPSRLAEYEALLRDASACGYVQMSVRDFLRPPLGPGRAPTIVHRHDIDSDLRTAAKLFAREVRQGVRSSFYFRLSTLDFGLMRAIEDYGSEASYHFEEIATFAKQHHIKDAGEVRRHLPAIGEQFAVNLRRIEDGLGIKLRTVASHGDFANRRLKLINNELLADDALRARCGIVCETYDKALLDQFDMYISDRPPPQLYHPMTPHAALGRYRSICLLTHPVQWETNWRDTTRCNLRRLAEGLTW</sequence>
<organism evidence="1 2">
    <name type="scientific">Massilia antarctica</name>
    <dbReference type="NCBI Taxonomy" id="2765360"/>
    <lineage>
        <taxon>Bacteria</taxon>
        <taxon>Pseudomonadati</taxon>
        <taxon>Pseudomonadota</taxon>
        <taxon>Betaproteobacteria</taxon>
        <taxon>Burkholderiales</taxon>
        <taxon>Oxalobacteraceae</taxon>
        <taxon>Telluria group</taxon>
        <taxon>Massilia</taxon>
    </lineage>
</organism>
<dbReference type="Proteomes" id="UP000662888">
    <property type="component" value="Chromosome"/>
</dbReference>